<comment type="caution">
    <text evidence="1">The sequence shown here is derived from an EMBL/GenBank/DDBJ whole genome shotgun (WGS) entry which is preliminary data.</text>
</comment>
<evidence type="ECO:0000313" key="2">
    <source>
        <dbReference type="Proteomes" id="UP000297814"/>
    </source>
</evidence>
<protein>
    <submittedName>
        <fullName evidence="1">Uncharacterized protein</fullName>
    </submittedName>
</protein>
<dbReference type="AlphaFoldDB" id="A0A4Z1GQK1"/>
<accession>A0A4Z1GQK1</accession>
<name>A0A4Z1GQK1_9HELO</name>
<keyword evidence="2" id="KW-1185">Reference proteome</keyword>
<sequence length="107" mass="12158">MIGYSYNKQSYSEYNKLYNKLLKGDDAKLHELVIVESDDIIEIGKPTPNGPDRIQDIKNLASVDAEKILKYLGFQNFNNLRRGAGANRHAINSLLMQNEVRNQYGLA</sequence>
<evidence type="ECO:0000313" key="1">
    <source>
        <dbReference type="EMBL" id="TGO39186.1"/>
    </source>
</evidence>
<reference evidence="1 2" key="1">
    <citation type="submission" date="2017-12" db="EMBL/GenBank/DDBJ databases">
        <title>Comparative genomics of Botrytis spp.</title>
        <authorList>
            <person name="Valero-Jimenez C.A."/>
            <person name="Tapia P."/>
            <person name="Veloso J."/>
            <person name="Silva-Moreno E."/>
            <person name="Staats M."/>
            <person name="Valdes J.H."/>
            <person name="Van Kan J.A.L."/>
        </authorList>
    </citation>
    <scope>NUCLEOTIDE SEQUENCE [LARGE SCALE GENOMIC DNA]</scope>
    <source>
        <strain evidence="1 2">Bh0001</strain>
    </source>
</reference>
<proteinExistence type="predicted"/>
<gene>
    <name evidence="1" type="ORF">BHYA_0059g00510</name>
</gene>
<dbReference type="EMBL" id="PQXK01000059">
    <property type="protein sequence ID" value="TGO39186.1"/>
    <property type="molecule type" value="Genomic_DNA"/>
</dbReference>
<dbReference type="Proteomes" id="UP000297814">
    <property type="component" value="Unassembled WGS sequence"/>
</dbReference>
<organism evidence="1 2">
    <name type="scientific">Botrytis hyacinthi</name>
    <dbReference type="NCBI Taxonomy" id="278943"/>
    <lineage>
        <taxon>Eukaryota</taxon>
        <taxon>Fungi</taxon>
        <taxon>Dikarya</taxon>
        <taxon>Ascomycota</taxon>
        <taxon>Pezizomycotina</taxon>
        <taxon>Leotiomycetes</taxon>
        <taxon>Helotiales</taxon>
        <taxon>Sclerotiniaceae</taxon>
        <taxon>Botrytis</taxon>
    </lineage>
</organism>